<feature type="domain" description="PAC" evidence="4">
    <location>
        <begin position="209"/>
        <end position="265"/>
    </location>
</feature>
<evidence type="ECO:0000313" key="6">
    <source>
        <dbReference type="EMBL" id="TKC99457.1"/>
    </source>
</evidence>
<dbReference type="AlphaFoldDB" id="A0A4U1IYZ4"/>
<dbReference type="InterPro" id="IPR002645">
    <property type="entry name" value="STAS_dom"/>
</dbReference>
<dbReference type="Proteomes" id="UP000309215">
    <property type="component" value="Unassembled WGS sequence"/>
</dbReference>
<feature type="coiled-coil region" evidence="2">
    <location>
        <begin position="109"/>
        <end position="136"/>
    </location>
</feature>
<evidence type="ECO:0000259" key="5">
    <source>
        <dbReference type="PROSITE" id="PS50801"/>
    </source>
</evidence>
<dbReference type="OrthoDB" id="9800154at2"/>
<evidence type="ECO:0000259" key="3">
    <source>
        <dbReference type="PROSITE" id="PS50112"/>
    </source>
</evidence>
<accession>A0A4U1IYZ4</accession>
<dbReference type="PROSITE" id="PS50801">
    <property type="entry name" value="STAS"/>
    <property type="match status" value="1"/>
</dbReference>
<keyword evidence="7" id="KW-1185">Reference proteome</keyword>
<gene>
    <name evidence="6" type="ORF">E8A74_37655</name>
</gene>
<sequence length="528" mass="58548">MLVRRGHHDLRVRREQRLLSLRQPLPRLLPEQRAVRYLRAARPHEHRLRTFQHGWIEAQSLQGTLSRDWHAPGERSSVLRRFYSGQGSVFLSVLLGRGLVKFIRAGGVMTNEMEIVERLRLENDTLRKRVAELEETVRQRDRVTQTIIDHVPALIFVMDLEDTYSHTNHSCAAFMGRKDVSEIVGHNASEFFPPEVFAAWRENNRLVVAKGEAIVAEESGPGDDGIQVYRSIKFPIRDGEGTIRWIGGIATDVTAERRAEERLGESQARAQAMLDASTDLLLLVDLEGVVVMANQAAAGRLGCSPAEAVGRRDVFPLDEPDRRAFLVEEVRRTGTPARFDAARDERWFEVTAYPVRNGDGRPARLAIFGRDVTEQRRAAQEQRRLQEQIIEAQRLAIQEIGTPLVPLTDEAVAIPLIGAIDEVRAAHFVETMLRGVDARGAQIVVVDVTGVSNVDTHVAEVLVRAARAAKLLGAEVIMTGIRPAVAQALVDLGADLGGVVTLASLQDGIAYAVRGKGRASLPRRGVRA</sequence>
<dbReference type="NCBIfam" id="TIGR00229">
    <property type="entry name" value="sensory_box"/>
    <property type="match status" value="2"/>
</dbReference>
<proteinExistence type="predicted"/>
<dbReference type="SMART" id="SM00091">
    <property type="entry name" value="PAS"/>
    <property type="match status" value="2"/>
</dbReference>
<dbReference type="InterPro" id="IPR000700">
    <property type="entry name" value="PAS-assoc_C"/>
</dbReference>
<dbReference type="Gene3D" id="3.30.450.20">
    <property type="entry name" value="PAS domain"/>
    <property type="match status" value="2"/>
</dbReference>
<dbReference type="Gene3D" id="3.30.750.24">
    <property type="entry name" value="STAS domain"/>
    <property type="match status" value="1"/>
</dbReference>
<organism evidence="6 7">
    <name type="scientific">Polyangium fumosum</name>
    <dbReference type="NCBI Taxonomy" id="889272"/>
    <lineage>
        <taxon>Bacteria</taxon>
        <taxon>Pseudomonadati</taxon>
        <taxon>Myxococcota</taxon>
        <taxon>Polyangia</taxon>
        <taxon>Polyangiales</taxon>
        <taxon>Polyangiaceae</taxon>
        <taxon>Polyangium</taxon>
    </lineage>
</organism>
<dbReference type="CDD" id="cd00130">
    <property type="entry name" value="PAS"/>
    <property type="match status" value="1"/>
</dbReference>
<dbReference type="InterPro" id="IPR013656">
    <property type="entry name" value="PAS_4"/>
</dbReference>
<evidence type="ECO:0000313" key="7">
    <source>
        <dbReference type="Proteomes" id="UP000309215"/>
    </source>
</evidence>
<dbReference type="PANTHER" id="PTHR33745:SF3">
    <property type="entry name" value="RSBT CO-ANTAGONIST PROTEIN RSBRC"/>
    <property type="match status" value="1"/>
</dbReference>
<feature type="domain" description="PAS" evidence="3">
    <location>
        <begin position="266"/>
        <end position="333"/>
    </location>
</feature>
<dbReference type="PANTHER" id="PTHR33745">
    <property type="entry name" value="RSBT ANTAGONIST PROTEIN RSBS-RELATED"/>
    <property type="match status" value="1"/>
</dbReference>
<dbReference type="SUPFAM" id="SSF55785">
    <property type="entry name" value="PYP-like sensor domain (PAS domain)"/>
    <property type="match status" value="2"/>
</dbReference>
<protein>
    <submittedName>
        <fullName evidence="6">PAS domain S-box protein</fullName>
    </submittedName>
</protein>
<dbReference type="SUPFAM" id="SSF52091">
    <property type="entry name" value="SpoIIaa-like"/>
    <property type="match status" value="1"/>
</dbReference>
<dbReference type="PROSITE" id="PS50113">
    <property type="entry name" value="PAC"/>
    <property type="match status" value="2"/>
</dbReference>
<dbReference type="InterPro" id="IPR036513">
    <property type="entry name" value="STAS_dom_sf"/>
</dbReference>
<keyword evidence="1" id="KW-0597">Phosphoprotein</keyword>
<dbReference type="PROSITE" id="PS50112">
    <property type="entry name" value="PAS"/>
    <property type="match status" value="1"/>
</dbReference>
<name>A0A4U1IYZ4_9BACT</name>
<dbReference type="InterPro" id="IPR051932">
    <property type="entry name" value="Bact_StressResp_Reg"/>
</dbReference>
<evidence type="ECO:0000259" key="4">
    <source>
        <dbReference type="PROSITE" id="PS50113"/>
    </source>
</evidence>
<dbReference type="InterPro" id="IPR035965">
    <property type="entry name" value="PAS-like_dom_sf"/>
</dbReference>
<evidence type="ECO:0000256" key="1">
    <source>
        <dbReference type="ARBA" id="ARBA00022553"/>
    </source>
</evidence>
<keyword evidence="2" id="KW-0175">Coiled coil</keyword>
<evidence type="ECO:0000256" key="2">
    <source>
        <dbReference type="SAM" id="Coils"/>
    </source>
</evidence>
<feature type="domain" description="PAC" evidence="4">
    <location>
        <begin position="332"/>
        <end position="384"/>
    </location>
</feature>
<dbReference type="CDD" id="cd07041">
    <property type="entry name" value="STAS_RsbR_RsbS_like"/>
    <property type="match status" value="1"/>
</dbReference>
<dbReference type="EMBL" id="SSMQ01000056">
    <property type="protein sequence ID" value="TKC99457.1"/>
    <property type="molecule type" value="Genomic_DNA"/>
</dbReference>
<dbReference type="Pfam" id="PF08448">
    <property type="entry name" value="PAS_4"/>
    <property type="match status" value="2"/>
</dbReference>
<comment type="caution">
    <text evidence="6">The sequence shown here is derived from an EMBL/GenBank/DDBJ whole genome shotgun (WGS) entry which is preliminary data.</text>
</comment>
<feature type="domain" description="STAS" evidence="5">
    <location>
        <begin position="401"/>
        <end position="512"/>
    </location>
</feature>
<dbReference type="InterPro" id="IPR000014">
    <property type="entry name" value="PAS"/>
</dbReference>
<dbReference type="Pfam" id="PF01740">
    <property type="entry name" value="STAS"/>
    <property type="match status" value="1"/>
</dbReference>
<reference evidence="6 7" key="1">
    <citation type="submission" date="2019-04" db="EMBL/GenBank/DDBJ databases">
        <authorList>
            <person name="Li Y."/>
            <person name="Wang J."/>
        </authorList>
    </citation>
    <scope>NUCLEOTIDE SEQUENCE [LARGE SCALE GENOMIC DNA]</scope>
    <source>
        <strain evidence="6 7">DSM 14668</strain>
    </source>
</reference>